<proteinExistence type="predicted"/>
<name>A0ABT8WK47_9FLAO</name>
<organism evidence="1 2">
    <name type="scientific">Flavivirga jejuensis</name>
    <dbReference type="NCBI Taxonomy" id="870487"/>
    <lineage>
        <taxon>Bacteria</taxon>
        <taxon>Pseudomonadati</taxon>
        <taxon>Bacteroidota</taxon>
        <taxon>Flavobacteriia</taxon>
        <taxon>Flavobacteriales</taxon>
        <taxon>Flavobacteriaceae</taxon>
        <taxon>Flavivirga</taxon>
    </lineage>
</organism>
<gene>
    <name evidence="1" type="ORF">Q4Q40_04970</name>
</gene>
<protein>
    <submittedName>
        <fullName evidence="1">Uncharacterized protein</fullName>
    </submittedName>
</protein>
<dbReference type="RefSeq" id="WP_303300624.1">
    <property type="nucleotide sequence ID" value="NZ_BAABDA010000042.1"/>
</dbReference>
<sequence>MKNSNNSFNSFGEEQSKYTEKVNQLRNHISDSPYVDVLEQPIICASFNLQYLFSNPKNWNNSNLLPSNNQLNLFDSE</sequence>
<reference evidence="1" key="1">
    <citation type="submission" date="2023-07" db="EMBL/GenBank/DDBJ databases">
        <title>Two novel species in the genus Flavivirga.</title>
        <authorList>
            <person name="Kwon K."/>
        </authorList>
    </citation>
    <scope>NUCLEOTIDE SEQUENCE</scope>
    <source>
        <strain evidence="1">KACC 14158</strain>
    </source>
</reference>
<accession>A0ABT8WK47</accession>
<evidence type="ECO:0000313" key="1">
    <source>
        <dbReference type="EMBL" id="MDO5973531.1"/>
    </source>
</evidence>
<dbReference type="Proteomes" id="UP001176806">
    <property type="component" value="Unassembled WGS sequence"/>
</dbReference>
<keyword evidence="2" id="KW-1185">Reference proteome</keyword>
<evidence type="ECO:0000313" key="2">
    <source>
        <dbReference type="Proteomes" id="UP001176806"/>
    </source>
</evidence>
<comment type="caution">
    <text evidence="1">The sequence shown here is derived from an EMBL/GenBank/DDBJ whole genome shotgun (WGS) entry which is preliminary data.</text>
</comment>
<dbReference type="EMBL" id="JAUOEL010000001">
    <property type="protein sequence ID" value="MDO5973531.1"/>
    <property type="molecule type" value="Genomic_DNA"/>
</dbReference>